<dbReference type="RefSeq" id="WP_136399570.1">
    <property type="nucleotide sequence ID" value="NZ_CP036295.1"/>
</dbReference>
<proteinExistence type="predicted"/>
<dbReference type="Proteomes" id="UP000297065">
    <property type="component" value="Chromosome"/>
</dbReference>
<dbReference type="AlphaFoldDB" id="A0A4P7UPD9"/>
<dbReference type="OrthoDB" id="5605222at2"/>
<gene>
    <name evidence="1" type="ORF">DDIC_05835</name>
</gene>
<dbReference type="EMBL" id="CP036295">
    <property type="protein sequence ID" value="QCC85402.1"/>
    <property type="molecule type" value="Genomic_DNA"/>
</dbReference>
<evidence type="ECO:0000313" key="2">
    <source>
        <dbReference type="Proteomes" id="UP000297065"/>
    </source>
</evidence>
<sequence>MIILSTRDRGNVGLKTYASANDVFNDLAWHLTLMGSIIARCDSLLKDVDFDYLRKKYMTDLCSAFSHVGLYLEQAAKLDRFSAVHLPPYRSRFRNSPIKSASGWYKNRFHVWAKCWTKTVLRLPRCFANKQAAICTNGERSGVLREESLCWSRARGVLNLVVFLSYLTRWKRITEYPAWRIGCLSVTPRFIARLLPAWRKKCETFARYKELTAFLDRHKKIAIYGTGAAALSSAALLSLCGRSFDCFLDYANAAGNSCSEVYPCRVMPLEDLINAPDRQDYGVLIALDDADIPSGLDALRASDIGREALGLSGCSAMDETMADLYAWQNRLPEKSWKPLFKYYFTSIRERFQLFLVKRKICCAIKGAAKRRKRLAILGAGEQGALASAILDFSGLEFDYFIDMTGDYPSDTYCGHPVLQYADFEAYSQKNSFCLLDPCNQAAWSGFDFGKTRVFNMHHLICSLLKV</sequence>
<accession>A0A4P7UPD9</accession>
<evidence type="ECO:0000313" key="1">
    <source>
        <dbReference type="EMBL" id="QCC85402.1"/>
    </source>
</evidence>
<organism evidence="1 2">
    <name type="scientific">Desulfovibrio desulfuricans</name>
    <dbReference type="NCBI Taxonomy" id="876"/>
    <lineage>
        <taxon>Bacteria</taxon>
        <taxon>Pseudomonadati</taxon>
        <taxon>Thermodesulfobacteriota</taxon>
        <taxon>Desulfovibrionia</taxon>
        <taxon>Desulfovibrionales</taxon>
        <taxon>Desulfovibrionaceae</taxon>
        <taxon>Desulfovibrio</taxon>
    </lineage>
</organism>
<name>A0A4P7UPD9_DESDE</name>
<protein>
    <submittedName>
        <fullName evidence="1">Uncharacterized protein</fullName>
    </submittedName>
</protein>
<reference evidence="1 2" key="1">
    <citation type="submission" date="2019-02" db="EMBL/GenBank/DDBJ databases">
        <title>Complete Genome Sequence of Desulfovibrio desulfuricans IC1, a Sulfonate Utilizing Anaerobe.</title>
        <authorList>
            <person name="Day L.A."/>
            <person name="De Leon K.B."/>
            <person name="Wall J.D."/>
        </authorList>
    </citation>
    <scope>NUCLEOTIDE SEQUENCE [LARGE SCALE GENOMIC DNA]</scope>
    <source>
        <strain evidence="1 2">IC1</strain>
    </source>
</reference>